<proteinExistence type="predicted"/>
<keyword evidence="1" id="KW-0732">Signal</keyword>
<dbReference type="EMBL" id="JAQJAC010000007">
    <property type="protein sequence ID" value="KAJ5578979.1"/>
    <property type="molecule type" value="Genomic_DNA"/>
</dbReference>
<dbReference type="SUPFAM" id="SSF53335">
    <property type="entry name" value="S-adenosyl-L-methionine-dependent methyltransferases"/>
    <property type="match status" value="1"/>
</dbReference>
<keyword evidence="3" id="KW-1185">Reference proteome</keyword>
<dbReference type="AlphaFoldDB" id="A0AAD6DF78"/>
<sequence length="383" mass="43877">MYFRFCIAVLFILVSLVLGESTNPIAENILPEFVGNTTSSSEQNSRHEEEYAKLQARLDGGGRALDGNHPRQRLLTALYGFSRYKERHLAEVQRWRSLYKNVSKKQKMTIESAVKYTNKLNTVEHLIENNDELALEIVQTGLHFYGISQSELDKFVADQEREGKKADRTSIAQAMKHYVRDWAEEGKEERDESFTYINNIAIKCLSSWRRVGRLAHEIARLNVYRQLTQKATTSNSKSYHPWLDWWSHHLTTSDMQRSVSFPDSDIDASSVLLVEGDFTTVFNGEDGKYDVIVTLFFIDTARNLLTYLETVHRLLRPGGTWLNLGPLLYGTAPFLQLSLDEIISLAEAVGFRFKDPGDVCGDLSLADILVREKRCNMEKMYEA</sequence>
<name>A0AAD6DF78_9EURO</name>
<dbReference type="Gene3D" id="3.40.50.150">
    <property type="entry name" value="Vaccinia Virus protein VP39"/>
    <property type="match status" value="1"/>
</dbReference>
<feature type="signal peptide" evidence="1">
    <location>
        <begin position="1"/>
        <end position="19"/>
    </location>
</feature>
<dbReference type="PANTHER" id="PTHR12303:SF13">
    <property type="match status" value="1"/>
</dbReference>
<dbReference type="GO" id="GO:0008757">
    <property type="term" value="F:S-adenosylmethionine-dependent methyltransferase activity"/>
    <property type="evidence" value="ECO:0007669"/>
    <property type="project" value="InterPro"/>
</dbReference>
<evidence type="ECO:0000313" key="2">
    <source>
        <dbReference type="EMBL" id="KAJ5578979.1"/>
    </source>
</evidence>
<comment type="caution">
    <text evidence="2">The sequence shown here is derived from an EMBL/GenBank/DDBJ whole genome shotgun (WGS) entry which is preliminary data.</text>
</comment>
<dbReference type="PANTHER" id="PTHR12303">
    <property type="entry name" value="CARNOSINE N-METHYLTRANSFERASE"/>
    <property type="match status" value="1"/>
</dbReference>
<dbReference type="CDD" id="cd02440">
    <property type="entry name" value="AdoMet_MTases"/>
    <property type="match status" value="1"/>
</dbReference>
<protein>
    <submittedName>
        <fullName evidence="2">Uncharacterized protein</fullName>
    </submittedName>
</protein>
<accession>A0AAD6DF78</accession>
<feature type="chain" id="PRO_5042116990" evidence="1">
    <location>
        <begin position="20"/>
        <end position="383"/>
    </location>
</feature>
<dbReference type="Proteomes" id="UP001216150">
    <property type="component" value="Unassembled WGS sequence"/>
</dbReference>
<gene>
    <name evidence="2" type="ORF">N7450_007846</name>
</gene>
<dbReference type="SMART" id="SM01296">
    <property type="entry name" value="N2227"/>
    <property type="match status" value="1"/>
</dbReference>
<dbReference type="InterPro" id="IPR029063">
    <property type="entry name" value="SAM-dependent_MTases_sf"/>
</dbReference>
<evidence type="ECO:0000313" key="3">
    <source>
        <dbReference type="Proteomes" id="UP001216150"/>
    </source>
</evidence>
<organism evidence="2 3">
    <name type="scientific">Penicillium hetheringtonii</name>
    <dbReference type="NCBI Taxonomy" id="911720"/>
    <lineage>
        <taxon>Eukaryota</taxon>
        <taxon>Fungi</taxon>
        <taxon>Dikarya</taxon>
        <taxon>Ascomycota</taxon>
        <taxon>Pezizomycotina</taxon>
        <taxon>Eurotiomycetes</taxon>
        <taxon>Eurotiomycetidae</taxon>
        <taxon>Eurotiales</taxon>
        <taxon>Aspergillaceae</taxon>
        <taxon>Penicillium</taxon>
    </lineage>
</organism>
<evidence type="ECO:0000256" key="1">
    <source>
        <dbReference type="SAM" id="SignalP"/>
    </source>
</evidence>
<dbReference type="InterPro" id="IPR012901">
    <property type="entry name" value="CARME"/>
</dbReference>
<reference evidence="2 3" key="1">
    <citation type="journal article" date="2023" name="IMA Fungus">
        <title>Comparative genomic study of the Penicillium genus elucidates a diverse pangenome and 15 lateral gene transfer events.</title>
        <authorList>
            <person name="Petersen C."/>
            <person name="Sorensen T."/>
            <person name="Nielsen M.R."/>
            <person name="Sondergaard T.E."/>
            <person name="Sorensen J.L."/>
            <person name="Fitzpatrick D.A."/>
            <person name="Frisvad J.C."/>
            <person name="Nielsen K.L."/>
        </authorList>
    </citation>
    <scope>NUCLEOTIDE SEQUENCE [LARGE SCALE GENOMIC DNA]</scope>
    <source>
        <strain evidence="2 3">IBT 29057</strain>
    </source>
</reference>
<dbReference type="Pfam" id="PF07942">
    <property type="entry name" value="CARME"/>
    <property type="match status" value="1"/>
</dbReference>